<evidence type="ECO:0000313" key="1">
    <source>
        <dbReference type="EMBL" id="NMX04499.1"/>
    </source>
</evidence>
<dbReference type="InterPro" id="IPR011664">
    <property type="entry name" value="Abi_system_AbiD/AbiF-like"/>
</dbReference>
<protein>
    <submittedName>
        <fullName evidence="1">Abi family protein</fullName>
    </submittedName>
</protein>
<dbReference type="RefSeq" id="WP_169763338.1">
    <property type="nucleotide sequence ID" value="NZ_JABCUQ010000062.1"/>
</dbReference>
<accession>A0A7Y0YJ47</accession>
<organism evidence="1 2">
    <name type="scientific">Mobiluncus mulieris</name>
    <dbReference type="NCBI Taxonomy" id="2052"/>
    <lineage>
        <taxon>Bacteria</taxon>
        <taxon>Bacillati</taxon>
        <taxon>Actinomycetota</taxon>
        <taxon>Actinomycetes</taxon>
        <taxon>Actinomycetales</taxon>
        <taxon>Actinomycetaceae</taxon>
        <taxon>Mobiluncus</taxon>
    </lineage>
</organism>
<comment type="caution">
    <text evidence="1">The sequence shown here is derived from an EMBL/GenBank/DDBJ whole genome shotgun (WGS) entry which is preliminary data.</text>
</comment>
<evidence type="ECO:0000313" key="2">
    <source>
        <dbReference type="Proteomes" id="UP000575397"/>
    </source>
</evidence>
<proteinExistence type="predicted"/>
<reference evidence="1 2" key="1">
    <citation type="submission" date="2020-04" db="EMBL/GenBank/DDBJ databases">
        <title>Antimicrobial susceptibility and clonality of vaginal-derived multi-drug resistant Mobiluncus isolates in China.</title>
        <authorList>
            <person name="Zhang X."/>
        </authorList>
    </citation>
    <scope>NUCLEOTIDE SEQUENCE [LARGE SCALE GENOMIC DNA]</scope>
    <source>
        <strain evidence="1 2">12</strain>
    </source>
</reference>
<dbReference type="Proteomes" id="UP000575397">
    <property type="component" value="Unassembled WGS sequence"/>
</dbReference>
<sequence length="313" mass="35683">MTTAKIYTTIPQQLAILRARGMTLDETEASAWLEHVGYYRLSGYWYPYRLPSSQPRERLDQFMPGTNFHDIALLYEFDRKLRGRIFDGIERLEVALRAQIAAHVAALSPLAYRDQSTFRTAFAFQQWLDTVDSRVERAQARNDAIRHWYSHHEVLPPLWVVLEVLDFSDISIMYSGLPTATQWDIADNLGLRIDLTALSKTQRAAALKRHPLTRWLQQVTIARNACAHHARLWNQHFLPVSTAALRTNTQLSGLPTRASKQLYGIIELITAVLAIVSPGSTWRNKTDQLITNTFAQIPGRSLSEIGYPETTPN</sequence>
<name>A0A7Y0YJ47_9ACTO</name>
<dbReference type="AlphaFoldDB" id="A0A7Y0YJ47"/>
<dbReference type="EMBL" id="JABCUS010000049">
    <property type="protein sequence ID" value="NMX04499.1"/>
    <property type="molecule type" value="Genomic_DNA"/>
</dbReference>
<dbReference type="Pfam" id="PF07751">
    <property type="entry name" value="Abi_2"/>
    <property type="match status" value="1"/>
</dbReference>
<gene>
    <name evidence="1" type="ORF">HHJ77_11495</name>
</gene>